<keyword evidence="1" id="KW-0472">Membrane</keyword>
<dbReference type="Pfam" id="PF10003">
    <property type="entry name" value="DUF2244"/>
    <property type="match status" value="1"/>
</dbReference>
<feature type="transmembrane region" description="Helical" evidence="1">
    <location>
        <begin position="57"/>
        <end position="77"/>
    </location>
</feature>
<protein>
    <submittedName>
        <fullName evidence="2">DUF2244 domain-containing protein</fullName>
    </submittedName>
</protein>
<keyword evidence="3" id="KW-1185">Reference proteome</keyword>
<dbReference type="Proteomes" id="UP001597304">
    <property type="component" value="Unassembled WGS sequence"/>
</dbReference>
<organism evidence="2 3">
    <name type="scientific">Ottowia flava</name>
    <dbReference type="NCBI Taxonomy" id="2675430"/>
    <lineage>
        <taxon>Bacteria</taxon>
        <taxon>Pseudomonadati</taxon>
        <taxon>Pseudomonadota</taxon>
        <taxon>Betaproteobacteria</taxon>
        <taxon>Burkholderiales</taxon>
        <taxon>Comamonadaceae</taxon>
        <taxon>Ottowia</taxon>
    </lineage>
</organism>
<evidence type="ECO:0000313" key="2">
    <source>
        <dbReference type="EMBL" id="MFD1710057.1"/>
    </source>
</evidence>
<sequence length="171" mass="18832">MQDSSTFRFAHVSSHALAWRLRRNCSVTPAQLGWFYASLCLVSTLVGAWFWMLGAPLVLGFAGLELLALGVAILVYARHATDGETVLLQDGRLIIERDRAGRGERMEFSSAFVQVRLSEGRGALIHIGAHGRQIEVGRHVRPEWRQALAGEMCRALRTSGAGFGTDREVVV</sequence>
<evidence type="ECO:0000313" key="3">
    <source>
        <dbReference type="Proteomes" id="UP001597304"/>
    </source>
</evidence>
<dbReference type="EMBL" id="JBHUEJ010000015">
    <property type="protein sequence ID" value="MFD1710057.1"/>
    <property type="molecule type" value="Genomic_DNA"/>
</dbReference>
<comment type="caution">
    <text evidence="2">The sequence shown here is derived from an EMBL/GenBank/DDBJ whole genome shotgun (WGS) entry which is preliminary data.</text>
</comment>
<feature type="transmembrane region" description="Helical" evidence="1">
    <location>
        <begin position="32"/>
        <end position="51"/>
    </location>
</feature>
<reference evidence="3" key="1">
    <citation type="journal article" date="2019" name="Int. J. Syst. Evol. Microbiol.">
        <title>The Global Catalogue of Microorganisms (GCM) 10K type strain sequencing project: providing services to taxonomists for standard genome sequencing and annotation.</title>
        <authorList>
            <consortium name="The Broad Institute Genomics Platform"/>
            <consortium name="The Broad Institute Genome Sequencing Center for Infectious Disease"/>
            <person name="Wu L."/>
            <person name="Ma J."/>
        </authorList>
    </citation>
    <scope>NUCLEOTIDE SEQUENCE [LARGE SCALE GENOMIC DNA]</scope>
    <source>
        <strain evidence="3">LMG 29247</strain>
    </source>
</reference>
<keyword evidence="1" id="KW-0812">Transmembrane</keyword>
<dbReference type="InterPro" id="IPR019253">
    <property type="entry name" value="DUF2244_TM"/>
</dbReference>
<gene>
    <name evidence="2" type="ORF">ACFSF0_05540</name>
</gene>
<name>A0ABW4KPP1_9BURK</name>
<keyword evidence="1" id="KW-1133">Transmembrane helix</keyword>
<accession>A0ABW4KPP1</accession>
<evidence type="ECO:0000256" key="1">
    <source>
        <dbReference type="SAM" id="Phobius"/>
    </source>
</evidence>
<dbReference type="RefSeq" id="WP_147911829.1">
    <property type="nucleotide sequence ID" value="NZ_JBHUEJ010000015.1"/>
</dbReference>
<proteinExistence type="predicted"/>